<dbReference type="GeneID" id="54554800"/>
<feature type="region of interest" description="Disordered" evidence="1">
    <location>
        <begin position="133"/>
        <end position="163"/>
    </location>
</feature>
<feature type="compositionally biased region" description="Basic and acidic residues" evidence="1">
    <location>
        <begin position="636"/>
        <end position="660"/>
    </location>
</feature>
<name>A0A6A6JLE0_WESOR</name>
<evidence type="ECO:0000313" key="3">
    <source>
        <dbReference type="Proteomes" id="UP000800097"/>
    </source>
</evidence>
<keyword evidence="3" id="KW-1185">Reference proteome</keyword>
<proteinExistence type="predicted"/>
<accession>A0A6A6JLE0</accession>
<dbReference type="AlphaFoldDB" id="A0A6A6JLE0"/>
<feature type="region of interest" description="Disordered" evidence="1">
    <location>
        <begin position="205"/>
        <end position="262"/>
    </location>
</feature>
<evidence type="ECO:0000256" key="1">
    <source>
        <dbReference type="SAM" id="MobiDB-lite"/>
    </source>
</evidence>
<gene>
    <name evidence="2" type="ORF">EI97DRAFT_467871</name>
</gene>
<dbReference type="EMBL" id="ML986496">
    <property type="protein sequence ID" value="KAF2275729.1"/>
    <property type="molecule type" value="Genomic_DNA"/>
</dbReference>
<dbReference type="OrthoDB" id="3946750at2759"/>
<organism evidence="2 3">
    <name type="scientific">Westerdykella ornata</name>
    <dbReference type="NCBI Taxonomy" id="318751"/>
    <lineage>
        <taxon>Eukaryota</taxon>
        <taxon>Fungi</taxon>
        <taxon>Dikarya</taxon>
        <taxon>Ascomycota</taxon>
        <taxon>Pezizomycotina</taxon>
        <taxon>Dothideomycetes</taxon>
        <taxon>Pleosporomycetidae</taxon>
        <taxon>Pleosporales</taxon>
        <taxon>Sporormiaceae</taxon>
        <taxon>Westerdykella</taxon>
    </lineage>
</organism>
<feature type="compositionally biased region" description="Polar residues" evidence="1">
    <location>
        <begin position="220"/>
        <end position="231"/>
    </location>
</feature>
<evidence type="ECO:0000313" key="2">
    <source>
        <dbReference type="EMBL" id="KAF2275729.1"/>
    </source>
</evidence>
<feature type="region of interest" description="Disordered" evidence="1">
    <location>
        <begin position="299"/>
        <end position="335"/>
    </location>
</feature>
<feature type="compositionally biased region" description="Basic and acidic residues" evidence="1">
    <location>
        <begin position="426"/>
        <end position="435"/>
    </location>
</feature>
<protein>
    <submittedName>
        <fullName evidence="2">Uncharacterized protein</fullName>
    </submittedName>
</protein>
<feature type="region of interest" description="Disordered" evidence="1">
    <location>
        <begin position="636"/>
        <end position="672"/>
    </location>
</feature>
<dbReference type="Proteomes" id="UP000800097">
    <property type="component" value="Unassembled WGS sequence"/>
</dbReference>
<dbReference type="RefSeq" id="XP_033653268.1">
    <property type="nucleotide sequence ID" value="XM_033801625.1"/>
</dbReference>
<feature type="compositionally biased region" description="Low complexity" evidence="1">
    <location>
        <begin position="397"/>
        <end position="417"/>
    </location>
</feature>
<sequence>MPSMLRPRVSASALYRPIRSSPSRNHRERGFHRDHDGWFRHLYNTRTCSSPRFWRGQHSAEEEHRPLGISYIDWMLLQHSRLWRRYLSASSYKAFFGPCNERLRASGVRQSGRAWEWNGPAVARWVREAQKRGFSEDAETPTRVGFGDYAEPAPKESPGTEYPKKIELTDEDELTIGPRYEAWERDNIAFTAPYKSWPYKTLGPERTECKPKSGAPSRVTPATDQASSTAPPVSICDQVDDKPKNDGLNKQQSTPEDKRHDDLIRHVQDEHPEYFEGPVEQLSTEQDKMEYNTLAGMQEKMNKPYNPSCDEFTSSSGEKDADQLNGRECNRDEDLDLLSAEEIRSNMRRRMAASERLCPEMSECESTKDAAQEAAAPTKAVEPSQEVEEIQLEQSHETVTSGQTTSTTEEVTSTSPSNPAPPSENAEERSSEPERSLGFMPRTSDVNSGNIDSNIAKTTYRTFIYEPSRDSITEIVTESPWTSNPAIPLHAAFSRLNNPARFLQHISGFLEPRDEIISAQGNILVIRERSSDSRAVERITAISDHQLPRFNDGSDASGSEKAPATATVERAVDSEAVDSTSEGPRYAINPVDGTMAVSLSPTGYAGVDPTVEAANDPYADEDGSLRRAYWDKAREEQNLKEGRETEKSGQRRRERGREWWTTEGEEGEKRTKGRGRTAGVVKTVVWAGTICYVAGVVAELLR</sequence>
<feature type="region of interest" description="Disordered" evidence="1">
    <location>
        <begin position="353"/>
        <end position="452"/>
    </location>
</feature>
<reference evidence="2" key="1">
    <citation type="journal article" date="2020" name="Stud. Mycol.">
        <title>101 Dothideomycetes genomes: a test case for predicting lifestyles and emergence of pathogens.</title>
        <authorList>
            <person name="Haridas S."/>
            <person name="Albert R."/>
            <person name="Binder M."/>
            <person name="Bloem J."/>
            <person name="Labutti K."/>
            <person name="Salamov A."/>
            <person name="Andreopoulos B."/>
            <person name="Baker S."/>
            <person name="Barry K."/>
            <person name="Bills G."/>
            <person name="Bluhm B."/>
            <person name="Cannon C."/>
            <person name="Castanera R."/>
            <person name="Culley D."/>
            <person name="Daum C."/>
            <person name="Ezra D."/>
            <person name="Gonzalez J."/>
            <person name="Henrissat B."/>
            <person name="Kuo A."/>
            <person name="Liang C."/>
            <person name="Lipzen A."/>
            <person name="Lutzoni F."/>
            <person name="Magnuson J."/>
            <person name="Mondo S."/>
            <person name="Nolan M."/>
            <person name="Ohm R."/>
            <person name="Pangilinan J."/>
            <person name="Park H.-J."/>
            <person name="Ramirez L."/>
            <person name="Alfaro M."/>
            <person name="Sun H."/>
            <person name="Tritt A."/>
            <person name="Yoshinaga Y."/>
            <person name="Zwiers L.-H."/>
            <person name="Turgeon B."/>
            <person name="Goodwin S."/>
            <person name="Spatafora J."/>
            <person name="Crous P."/>
            <person name="Grigoriev I."/>
        </authorList>
    </citation>
    <scope>NUCLEOTIDE SEQUENCE</scope>
    <source>
        <strain evidence="2">CBS 379.55</strain>
    </source>
</reference>
<feature type="region of interest" description="Disordered" evidence="1">
    <location>
        <begin position="547"/>
        <end position="588"/>
    </location>
</feature>